<organism evidence="2 3">
    <name type="scientific">Undibacterium baiyunense</name>
    <dbReference type="NCBI Taxonomy" id="2828731"/>
    <lineage>
        <taxon>Bacteria</taxon>
        <taxon>Pseudomonadati</taxon>
        <taxon>Pseudomonadota</taxon>
        <taxon>Betaproteobacteria</taxon>
        <taxon>Burkholderiales</taxon>
        <taxon>Oxalobacteraceae</taxon>
        <taxon>Undibacterium</taxon>
    </lineage>
</organism>
<accession>A0A941I577</accession>
<evidence type="ECO:0000313" key="2">
    <source>
        <dbReference type="EMBL" id="MBR7747694.1"/>
    </source>
</evidence>
<dbReference type="Pfam" id="PF00144">
    <property type="entry name" value="Beta-lactamase"/>
    <property type="match status" value="1"/>
</dbReference>
<dbReference type="PANTHER" id="PTHR46825">
    <property type="entry name" value="D-ALANYL-D-ALANINE-CARBOXYPEPTIDASE/ENDOPEPTIDASE AMPH"/>
    <property type="match status" value="1"/>
</dbReference>
<dbReference type="RefSeq" id="WP_212685067.1">
    <property type="nucleotide sequence ID" value="NZ_JAGSPM010000008.1"/>
</dbReference>
<proteinExistence type="predicted"/>
<dbReference type="Gene3D" id="3.40.710.10">
    <property type="entry name" value="DD-peptidase/beta-lactamase superfamily"/>
    <property type="match status" value="1"/>
</dbReference>
<dbReference type="AlphaFoldDB" id="A0A941I577"/>
<keyword evidence="3" id="KW-1185">Reference proteome</keyword>
<dbReference type="InterPro" id="IPR050491">
    <property type="entry name" value="AmpC-like"/>
</dbReference>
<dbReference type="SUPFAM" id="SSF56601">
    <property type="entry name" value="beta-lactamase/transpeptidase-like"/>
    <property type="match status" value="1"/>
</dbReference>
<dbReference type="InterPro" id="IPR001466">
    <property type="entry name" value="Beta-lactam-related"/>
</dbReference>
<feature type="domain" description="Beta-lactamase-related" evidence="1">
    <location>
        <begin position="46"/>
        <end position="364"/>
    </location>
</feature>
<reference evidence="2 3" key="1">
    <citation type="submission" date="2021-04" db="EMBL/GenBank/DDBJ databases">
        <title>novel species isolated from subtropical streams in China.</title>
        <authorList>
            <person name="Lu H."/>
        </authorList>
    </citation>
    <scope>NUCLEOTIDE SEQUENCE [LARGE SCALE GENOMIC DNA]</scope>
    <source>
        <strain evidence="2 3">BYS107W</strain>
    </source>
</reference>
<dbReference type="EMBL" id="JAGSPM010000008">
    <property type="protein sequence ID" value="MBR7747694.1"/>
    <property type="molecule type" value="Genomic_DNA"/>
</dbReference>
<dbReference type="Proteomes" id="UP000680158">
    <property type="component" value="Unassembled WGS sequence"/>
</dbReference>
<gene>
    <name evidence="2" type="ORF">KDM92_13980</name>
</gene>
<dbReference type="PANTHER" id="PTHR46825:SF9">
    <property type="entry name" value="BETA-LACTAMASE-RELATED DOMAIN-CONTAINING PROTEIN"/>
    <property type="match status" value="1"/>
</dbReference>
<evidence type="ECO:0000259" key="1">
    <source>
        <dbReference type="Pfam" id="PF00144"/>
    </source>
</evidence>
<protein>
    <submittedName>
        <fullName evidence="2">Beta-lactamase family protein</fullName>
    </submittedName>
</protein>
<evidence type="ECO:0000313" key="3">
    <source>
        <dbReference type="Proteomes" id="UP000680158"/>
    </source>
</evidence>
<dbReference type="InterPro" id="IPR012338">
    <property type="entry name" value="Beta-lactam/transpept-like"/>
</dbReference>
<dbReference type="PROSITE" id="PS51257">
    <property type="entry name" value="PROKAR_LIPOPROTEIN"/>
    <property type="match status" value="1"/>
</dbReference>
<name>A0A941I577_9BURK</name>
<sequence length="484" mass="53571">MQHNLKLPFLYLLIFLLTACGGEQWEKKRTSNSANSAMDSAKLAQIDQYVQAQMRRQSIPGLSLAVNLDGKSVLQKAYGTRDVGTKALVTPHTIFQIGSVTKQFTAASIMLLVQDGRLNLDQSIKIFFPELPTEWAGITVRHLLQHTAGLYRGEEHLEVFDAEKNYSANELVLAISKIPLRAAPGVSFEYSNIGYMVLGALIEKLSGKPYFVFLRERIFTPLKMDSAAAILSSSANADIATGYTMNEGSLIPIDYSPTLRFWLSLISGTGGLQMSAPDLAKWDLALNSEQILSKASLTQMWTPAKLQDGSSVPYGFAWLLGEINNQAFVSHNGSIFGFTSHFERHAAQRLSVIVLVNGEVQSLDKLTAKIAAIIDPSLDWVPANDSNTQRGVLVRQLMDELVLGKLLVDHRFTAEMQAILDQETVSTFNERFKTFGKVERFFYVKQTKIGEMDLAIYLAESAFDRVMLVAQVDANGKISFLGIN</sequence>
<comment type="caution">
    <text evidence="2">The sequence shown here is derived from an EMBL/GenBank/DDBJ whole genome shotgun (WGS) entry which is preliminary data.</text>
</comment>